<evidence type="ECO:0000313" key="3">
    <source>
        <dbReference type="Proteomes" id="UP001259492"/>
    </source>
</evidence>
<keyword evidence="3" id="KW-1185">Reference proteome</keyword>
<protein>
    <recommendedName>
        <fullName evidence="4">Lipoprotein</fullName>
    </recommendedName>
</protein>
<dbReference type="RefSeq" id="WP_311427133.1">
    <property type="nucleotide sequence ID" value="NZ_JAVRIA010000003.1"/>
</dbReference>
<keyword evidence="1" id="KW-1133">Transmembrane helix</keyword>
<evidence type="ECO:0008006" key="4">
    <source>
        <dbReference type="Google" id="ProtNLM"/>
    </source>
</evidence>
<keyword evidence="1" id="KW-0472">Membrane</keyword>
<name>A0ABU2YKY5_9FLAO</name>
<evidence type="ECO:0000313" key="2">
    <source>
        <dbReference type="EMBL" id="MDT0558359.1"/>
    </source>
</evidence>
<organism evidence="2 3">
    <name type="scientific">Microcosmobacter mediterraneus</name>
    <dbReference type="NCBI Taxonomy" id="3075607"/>
    <lineage>
        <taxon>Bacteria</taxon>
        <taxon>Pseudomonadati</taxon>
        <taxon>Bacteroidota</taxon>
        <taxon>Flavobacteriia</taxon>
        <taxon>Flavobacteriales</taxon>
        <taxon>Flavobacteriaceae</taxon>
        <taxon>Microcosmobacter</taxon>
    </lineage>
</organism>
<evidence type="ECO:0000256" key="1">
    <source>
        <dbReference type="SAM" id="Phobius"/>
    </source>
</evidence>
<gene>
    <name evidence="2" type="ORF">RM697_06865</name>
</gene>
<reference evidence="2 3" key="1">
    <citation type="submission" date="2023-09" db="EMBL/GenBank/DDBJ databases">
        <authorList>
            <person name="Rey-Velasco X."/>
        </authorList>
    </citation>
    <scope>NUCLEOTIDE SEQUENCE [LARGE SCALE GENOMIC DNA]</scope>
    <source>
        <strain evidence="2 3">W332</strain>
    </source>
</reference>
<dbReference type="Proteomes" id="UP001259492">
    <property type="component" value="Unassembled WGS sequence"/>
</dbReference>
<feature type="transmembrane region" description="Helical" evidence="1">
    <location>
        <begin position="13"/>
        <end position="38"/>
    </location>
</feature>
<keyword evidence="1" id="KW-0812">Transmembrane</keyword>
<comment type="caution">
    <text evidence="2">The sequence shown here is derived from an EMBL/GenBank/DDBJ whole genome shotgun (WGS) entry which is preliminary data.</text>
</comment>
<dbReference type="EMBL" id="JAVRIA010000003">
    <property type="protein sequence ID" value="MDT0558359.1"/>
    <property type="molecule type" value="Genomic_DNA"/>
</dbReference>
<feature type="transmembrane region" description="Helical" evidence="1">
    <location>
        <begin position="84"/>
        <end position="103"/>
    </location>
</feature>
<sequence length="367" mass="42934">MSYKKGFNKFLQLVYRILSGILVFLAIILFLIVGASILLSLNDINIKTLVLLVAAIAIVVYLFKNKKLRTYHKENTSSIFLKEIFNITFGLFFLGFFITNISFPNPTIIDFEEEQQSERVVLYTDSTEQTVNQYYQSRQTWYDFSRQKHSLKFIVNYDDVLKSKENRESFKADYSNFKYSKVKDNIEKRYYTFFWSQLYNELIENDKPLVETLANEFDNYRVKNKFNRKQFAELMITAIQDIPYVLIRSDSCKISDIKPCVANIKFGLFAPAEYVSNLQGDCDSRTVLLFTLLSKFNFDVAILNSKVYSHSMLGINLPSTGKFIKHKTNKYYFIETTSKHCPIGFLPKSFSRIDNWDFVLINNLVKA</sequence>
<accession>A0ABU2YKY5</accession>
<feature type="transmembrane region" description="Helical" evidence="1">
    <location>
        <begin position="44"/>
        <end position="63"/>
    </location>
</feature>
<proteinExistence type="predicted"/>